<name>A0A5J4G2Z0_9FLAO</name>
<sequence>MSIDKGAVRNQEIVVEFGVSQILNETNQNTISKVTAQLERIGVQNIAVEKAVNGKVTISYHSTLDAAQVKRMLTLEMSSALYLGSINGNIPLEFPSEDTQNTYKLDVHEIQNSSDTERGLDGTIVQFETKVLRFSTHNVYFSSPEVINLGKDNSDAISYISNRINDIAFQCNAHNNPEVRAGPLS</sequence>
<keyword evidence="2" id="KW-1185">Reference proteome</keyword>
<gene>
    <name evidence="1" type="ORF">ULMS_26640</name>
</gene>
<dbReference type="EMBL" id="BKCF01000005">
    <property type="protein sequence ID" value="GEQ87156.1"/>
    <property type="molecule type" value="Genomic_DNA"/>
</dbReference>
<comment type="caution">
    <text evidence="1">The sequence shown here is derived from an EMBL/GenBank/DDBJ whole genome shotgun (WGS) entry which is preliminary data.</text>
</comment>
<evidence type="ECO:0000313" key="2">
    <source>
        <dbReference type="Proteomes" id="UP000326994"/>
    </source>
</evidence>
<reference evidence="1 2" key="1">
    <citation type="submission" date="2019-08" db="EMBL/GenBank/DDBJ databases">
        <title>Ulvibacter marinistellae sp. nov., isolated from a starfish, Patiria pectinifera.</title>
        <authorList>
            <person name="Kawano K."/>
            <person name="Ushijima N."/>
            <person name="Kihara M."/>
            <person name="Itoh H."/>
        </authorList>
    </citation>
    <scope>NUCLEOTIDE SEQUENCE [LARGE SCALE GENOMIC DNA]</scope>
    <source>
        <strain evidence="1 2">KK4</strain>
    </source>
</reference>
<evidence type="ECO:0000313" key="1">
    <source>
        <dbReference type="EMBL" id="GEQ87156.1"/>
    </source>
</evidence>
<accession>A0A5J4G2Z0</accession>
<protein>
    <submittedName>
        <fullName evidence="1">Uncharacterized protein</fullName>
    </submittedName>
</protein>
<organism evidence="1 2">
    <name type="scientific">Patiriisocius marinistellae</name>
    <dbReference type="NCBI Taxonomy" id="2494560"/>
    <lineage>
        <taxon>Bacteria</taxon>
        <taxon>Pseudomonadati</taxon>
        <taxon>Bacteroidota</taxon>
        <taxon>Flavobacteriia</taxon>
        <taxon>Flavobacteriales</taxon>
        <taxon>Flavobacteriaceae</taxon>
        <taxon>Patiriisocius</taxon>
    </lineage>
</organism>
<dbReference type="Proteomes" id="UP000326994">
    <property type="component" value="Unassembled WGS sequence"/>
</dbReference>
<dbReference type="AlphaFoldDB" id="A0A5J4G2Z0"/>
<proteinExistence type="predicted"/>